<dbReference type="PROSITE" id="PS50110">
    <property type="entry name" value="RESPONSE_REGULATORY"/>
    <property type="match status" value="2"/>
</dbReference>
<dbReference type="Gene3D" id="3.40.50.2300">
    <property type="match status" value="2"/>
</dbReference>
<dbReference type="Gene3D" id="3.30.70.270">
    <property type="match status" value="1"/>
</dbReference>
<dbReference type="PROSITE" id="PS50887">
    <property type="entry name" value="GGDEF"/>
    <property type="match status" value="1"/>
</dbReference>
<evidence type="ECO:0000313" key="8">
    <source>
        <dbReference type="Proteomes" id="UP000029868"/>
    </source>
</evidence>
<dbReference type="PANTHER" id="PTHR45138">
    <property type="entry name" value="REGULATORY COMPONENTS OF SENSORY TRANSDUCTION SYSTEM"/>
    <property type="match status" value="1"/>
</dbReference>
<comment type="cofactor">
    <cofactor evidence="1">
        <name>Mg(2+)</name>
        <dbReference type="ChEBI" id="CHEBI:18420"/>
    </cofactor>
</comment>
<organism evidence="7 8">
    <name type="scientific">Colwellia psychrerythraea</name>
    <name type="common">Vibrio psychroerythus</name>
    <dbReference type="NCBI Taxonomy" id="28229"/>
    <lineage>
        <taxon>Bacteria</taxon>
        <taxon>Pseudomonadati</taxon>
        <taxon>Pseudomonadota</taxon>
        <taxon>Gammaproteobacteria</taxon>
        <taxon>Alteromonadales</taxon>
        <taxon>Colwelliaceae</taxon>
        <taxon>Colwellia</taxon>
    </lineage>
</organism>
<dbReference type="EMBL" id="JQEC01000006">
    <property type="protein sequence ID" value="KGJ96820.1"/>
    <property type="molecule type" value="Genomic_DNA"/>
</dbReference>
<dbReference type="PANTHER" id="PTHR45138:SF9">
    <property type="entry name" value="DIGUANYLATE CYCLASE DGCM-RELATED"/>
    <property type="match status" value="1"/>
</dbReference>
<dbReference type="InterPro" id="IPR011006">
    <property type="entry name" value="CheY-like_superfamily"/>
</dbReference>
<evidence type="ECO:0000256" key="4">
    <source>
        <dbReference type="PROSITE-ProRule" id="PRU00169"/>
    </source>
</evidence>
<keyword evidence="4" id="KW-0597">Phosphoprotein</keyword>
<comment type="catalytic activity">
    <reaction evidence="3">
        <text>2 GTP = 3',3'-c-di-GMP + 2 diphosphate</text>
        <dbReference type="Rhea" id="RHEA:24898"/>
        <dbReference type="ChEBI" id="CHEBI:33019"/>
        <dbReference type="ChEBI" id="CHEBI:37565"/>
        <dbReference type="ChEBI" id="CHEBI:58805"/>
        <dbReference type="EC" id="2.7.7.65"/>
    </reaction>
</comment>
<dbReference type="RefSeq" id="WP_033080992.1">
    <property type="nucleotide sequence ID" value="NZ_JQEC01000006.1"/>
</dbReference>
<dbReference type="SUPFAM" id="SSF55073">
    <property type="entry name" value="Nucleotide cyclase"/>
    <property type="match status" value="1"/>
</dbReference>
<feature type="modified residue" description="4-aspartylphosphate" evidence="4">
    <location>
        <position position="178"/>
    </location>
</feature>
<evidence type="ECO:0000256" key="2">
    <source>
        <dbReference type="ARBA" id="ARBA00012528"/>
    </source>
</evidence>
<feature type="domain" description="Response regulatory" evidence="5">
    <location>
        <begin position="2"/>
        <end position="117"/>
    </location>
</feature>
<dbReference type="GO" id="GO:0000160">
    <property type="term" value="P:phosphorelay signal transduction system"/>
    <property type="evidence" value="ECO:0007669"/>
    <property type="project" value="InterPro"/>
</dbReference>
<dbReference type="SMART" id="SM00267">
    <property type="entry name" value="GGDEF"/>
    <property type="match status" value="1"/>
</dbReference>
<dbReference type="CDD" id="cd01949">
    <property type="entry name" value="GGDEF"/>
    <property type="match status" value="1"/>
</dbReference>
<dbReference type="InterPro" id="IPR000160">
    <property type="entry name" value="GGDEF_dom"/>
</dbReference>
<dbReference type="Pfam" id="PF00072">
    <property type="entry name" value="Response_reg"/>
    <property type="match status" value="2"/>
</dbReference>
<evidence type="ECO:0000313" key="7">
    <source>
        <dbReference type="EMBL" id="KGJ96820.1"/>
    </source>
</evidence>
<comment type="caution">
    <text evidence="7">The sequence shown here is derived from an EMBL/GenBank/DDBJ whole genome shotgun (WGS) entry which is preliminary data.</text>
</comment>
<feature type="domain" description="GGDEF" evidence="6">
    <location>
        <begin position="297"/>
        <end position="428"/>
    </location>
</feature>
<sequence length="428" mass="47550">MKALVVEPSRVYRLLLNEFLYGYSISYEEVSTGDAALTELTNNKVDLVIVAMNLVDMTALTLAKQIKVISGMENCKIVVITGEQDQNKLAEMKIFEVNYVCQRNELPKLKDILTELTKNSLAVVQVPGRILYVEDHLTLANMTKEILQQMGLTVDHHKTAEDALLQFESTAYDLVLLDIVLPGKKDGIAMIEEIRAKTDGKALTPILAMSATIKTSQKIHALQVGANDFIIKPVIQAELIARVKNLVVARQLFIKMISQQQKLEQLAMTDQLTGLYNRYFLNSFNKKALSLAKRHKYPLSFIMIDLDKFKYINDTFGHEQGDEVLVNIAAVLQKSCRLEDIAVRLGGDEFLVVLPHCSLVEATKKANLLCAKVHAIQASKSTVVVAASFGISSTEQGSFNYKALFDLADQAAYQAKAQGGNTVHFLQI</sequence>
<protein>
    <recommendedName>
        <fullName evidence="2">diguanylate cyclase</fullName>
        <ecNumber evidence="2">2.7.7.65</ecNumber>
    </recommendedName>
</protein>
<dbReference type="FunFam" id="3.30.70.270:FF:000001">
    <property type="entry name" value="Diguanylate cyclase domain protein"/>
    <property type="match status" value="1"/>
</dbReference>
<dbReference type="InterPro" id="IPR001789">
    <property type="entry name" value="Sig_transdc_resp-reg_receiver"/>
</dbReference>
<dbReference type="OrthoDB" id="9812260at2"/>
<dbReference type="EC" id="2.7.7.65" evidence="2"/>
<proteinExistence type="predicted"/>
<evidence type="ECO:0000256" key="1">
    <source>
        <dbReference type="ARBA" id="ARBA00001946"/>
    </source>
</evidence>
<comment type="caution">
    <text evidence="4">Lacks conserved residue(s) required for the propagation of feature annotation.</text>
</comment>
<dbReference type="AlphaFoldDB" id="A0A099L2Z0"/>
<evidence type="ECO:0000259" key="5">
    <source>
        <dbReference type="PROSITE" id="PS50110"/>
    </source>
</evidence>
<gene>
    <name evidence="7" type="ORF">GAB14E_1696</name>
</gene>
<dbReference type="SMART" id="SM00448">
    <property type="entry name" value="REC"/>
    <property type="match status" value="2"/>
</dbReference>
<evidence type="ECO:0000259" key="6">
    <source>
        <dbReference type="PROSITE" id="PS50887"/>
    </source>
</evidence>
<dbReference type="InterPro" id="IPR050469">
    <property type="entry name" value="Diguanylate_Cyclase"/>
</dbReference>
<dbReference type="PATRIC" id="fig|28229.3.peg.868"/>
<dbReference type="SUPFAM" id="SSF52172">
    <property type="entry name" value="CheY-like"/>
    <property type="match status" value="2"/>
</dbReference>
<dbReference type="GO" id="GO:0052621">
    <property type="term" value="F:diguanylate cyclase activity"/>
    <property type="evidence" value="ECO:0007669"/>
    <property type="project" value="UniProtKB-EC"/>
</dbReference>
<dbReference type="Pfam" id="PF00990">
    <property type="entry name" value="GGDEF"/>
    <property type="match status" value="1"/>
</dbReference>
<reference evidence="7 8" key="1">
    <citation type="submission" date="2014-08" db="EMBL/GenBank/DDBJ databases">
        <title>Genomic and Phenotypic Diversity of Colwellia psychrerythraea strains from Disparate Marine Basins.</title>
        <authorList>
            <person name="Techtmann S.M."/>
            <person name="Stelling S.C."/>
            <person name="Utturkar S.M."/>
            <person name="Alshibli N."/>
            <person name="Harris A."/>
            <person name="Brown S.D."/>
            <person name="Hazen T.C."/>
        </authorList>
    </citation>
    <scope>NUCLEOTIDE SEQUENCE [LARGE SCALE GENOMIC DNA]</scope>
    <source>
        <strain evidence="7 8">GAB14E</strain>
    </source>
</reference>
<dbReference type="NCBIfam" id="TIGR00254">
    <property type="entry name" value="GGDEF"/>
    <property type="match status" value="1"/>
</dbReference>
<feature type="domain" description="Response regulatory" evidence="5">
    <location>
        <begin position="129"/>
        <end position="247"/>
    </location>
</feature>
<evidence type="ECO:0000256" key="3">
    <source>
        <dbReference type="ARBA" id="ARBA00034247"/>
    </source>
</evidence>
<name>A0A099L2Z0_COLPS</name>
<dbReference type="Proteomes" id="UP000029868">
    <property type="component" value="Unassembled WGS sequence"/>
</dbReference>
<dbReference type="InterPro" id="IPR043128">
    <property type="entry name" value="Rev_trsase/Diguanyl_cyclase"/>
</dbReference>
<dbReference type="InterPro" id="IPR029787">
    <property type="entry name" value="Nucleotide_cyclase"/>
</dbReference>
<accession>A0A099L2Z0</accession>